<feature type="compositionally biased region" description="Basic and acidic residues" evidence="1">
    <location>
        <begin position="83"/>
        <end position="94"/>
    </location>
</feature>
<comment type="caution">
    <text evidence="2">The sequence shown here is derived from an EMBL/GenBank/DDBJ whole genome shotgun (WGS) entry which is preliminary data.</text>
</comment>
<evidence type="ECO:0000313" key="3">
    <source>
        <dbReference type="Proteomes" id="UP001190700"/>
    </source>
</evidence>
<dbReference type="AlphaFoldDB" id="A0AAE0C2E4"/>
<dbReference type="Proteomes" id="UP001190700">
    <property type="component" value="Unassembled WGS sequence"/>
</dbReference>
<keyword evidence="3" id="KW-1185">Reference proteome</keyword>
<gene>
    <name evidence="2" type="ORF">CYMTET_43321</name>
</gene>
<name>A0AAE0C2E4_9CHLO</name>
<accession>A0AAE0C2E4</accession>
<reference evidence="2 3" key="1">
    <citation type="journal article" date="2015" name="Genome Biol. Evol.">
        <title>Comparative Genomics of a Bacterivorous Green Alga Reveals Evolutionary Causalities and Consequences of Phago-Mixotrophic Mode of Nutrition.</title>
        <authorList>
            <person name="Burns J.A."/>
            <person name="Paasch A."/>
            <person name="Narechania A."/>
            <person name="Kim E."/>
        </authorList>
    </citation>
    <scope>NUCLEOTIDE SEQUENCE [LARGE SCALE GENOMIC DNA]</scope>
    <source>
        <strain evidence="2 3">PLY_AMNH</strain>
    </source>
</reference>
<feature type="region of interest" description="Disordered" evidence="1">
    <location>
        <begin position="83"/>
        <end position="105"/>
    </location>
</feature>
<protein>
    <submittedName>
        <fullName evidence="2">Uncharacterized protein</fullName>
    </submittedName>
</protein>
<evidence type="ECO:0000256" key="1">
    <source>
        <dbReference type="SAM" id="MobiDB-lite"/>
    </source>
</evidence>
<evidence type="ECO:0000313" key="2">
    <source>
        <dbReference type="EMBL" id="KAK3247172.1"/>
    </source>
</evidence>
<sequence length="219" mass="25273">MRKLGVPDDRCIGGRQSIELDLYNMRRKIVNAKSEVVTRLSSEVNHKRRDMTPRRVQSSRASRSLDEHSMREVRQMYQNVAEVDRRSRGKEGHSADAGMLSGSPQTYGLAKRMSYHRAAKRATGTTDFTAREHYKNVSNMYRRMEEQYSVTERKKNHLDYKLYPCYIRRRMTPEDPTVLTQKPVSNGYSEYTPREAFGFDTHNPSVSVASPGEIMISTA</sequence>
<organism evidence="2 3">
    <name type="scientific">Cymbomonas tetramitiformis</name>
    <dbReference type="NCBI Taxonomy" id="36881"/>
    <lineage>
        <taxon>Eukaryota</taxon>
        <taxon>Viridiplantae</taxon>
        <taxon>Chlorophyta</taxon>
        <taxon>Pyramimonadophyceae</taxon>
        <taxon>Pyramimonadales</taxon>
        <taxon>Pyramimonadaceae</taxon>
        <taxon>Cymbomonas</taxon>
    </lineage>
</organism>
<feature type="region of interest" description="Disordered" evidence="1">
    <location>
        <begin position="45"/>
        <end position="68"/>
    </location>
</feature>
<dbReference type="EMBL" id="LGRX02029179">
    <property type="protein sequence ID" value="KAK3247172.1"/>
    <property type="molecule type" value="Genomic_DNA"/>
</dbReference>
<proteinExistence type="predicted"/>